<dbReference type="InterPro" id="IPR036397">
    <property type="entry name" value="RNaseH_sf"/>
</dbReference>
<dbReference type="InterPro" id="IPR001098">
    <property type="entry name" value="DNA-dir_DNA_pol_A_palm_dom"/>
</dbReference>
<name>A0A0A1IUM7_9CAUD</name>
<evidence type="ECO:0000256" key="1">
    <source>
        <dbReference type="ARBA" id="ARBA00023109"/>
    </source>
</evidence>
<gene>
    <name evidence="3" type="primary">ORF106</name>
</gene>
<dbReference type="SUPFAM" id="SSF56672">
    <property type="entry name" value="DNA/RNA polymerases"/>
    <property type="match status" value="1"/>
</dbReference>
<sequence>MEEVQKRRVVFDIEGTGLIGEGTVDYTASPWRLKEDFKLHCAVARDIDTNEVFKWGPDEVMDFAKWLGEECSVVIGHNIINYDLLALKLTCGLEYTIGWGETKDTINGNPVKIVDTLVISKTLNPDRRPGHGIGAWGDKLGLAKIDWRAKAVELGLITENAPRGAEFKTYHPEMLEYNVRDVDVNLLVYKALMAEWGAWNWAPAVQTESYVAWVVTRQSHRGFFFDERLAQANVRELDKLMEECRAIVEPILPPKKPTKTEAAKYCFPKTQEKKIKGGLGLSSNMEKFLEKMGGKHLPRSGPDAPNYVEINGRTYGLPFDHTVSLLTEVPAKISDTTHIKGWLVDMGWDPTSWKERDLSSDQKTKAQLPFEKFEKVVTSYIEQTYASPFKKYRLEQLKEKLRAKWSLPFMMDNPDIVLEYILERGNDRQLKVWTNPEFTVGQDKDLCPALERISEKFPHVRHVTNYLTYRHRRNSILGGGYDPDDLDEDGMPVKGYMAYQREDGRIATPADSCGAGTSRFKHKQVANIPRVTSLYGVPMRNLFGVDTNKCWQIGYDFDSLEAKIEAHYCLSTAMRLSPAAAQKLKIKFGSNFAKYREACIQAAKEYAVALVAEKPNDIHTVTAAKISTIIGGDFSRTNAKSVKYGCSYGAQVARVAKIVGCSMQEAQAIFDAFWEAASPLALLKTVLTDFWKEKGNKKYIVGIDGRQIPTRSEHALVNSLFQSAGVICAKVAMIMHDQKLMAEGLLVDFWKDDWKNKSYCQQLIAYHDESQLEVTKDLVKFKMFSKEALGWQEMQHEDPEEQKKLQKKEDARCKALVQQWKDEMEESSGQIWSDIGESPKGGWFVGYSRAGETAIEAVKAAGEHFNLRVDLSAGYMLGTTWGTCH</sequence>
<keyword evidence="1" id="KW-0235">DNA replication</keyword>
<protein>
    <submittedName>
        <fullName evidence="3">Putative DNA Polymerase</fullName>
    </submittedName>
</protein>
<dbReference type="GO" id="GO:0003887">
    <property type="term" value="F:DNA-directed DNA polymerase activity"/>
    <property type="evidence" value="ECO:0007669"/>
    <property type="project" value="InterPro"/>
</dbReference>
<dbReference type="GeneID" id="23679272"/>
<proteinExistence type="predicted"/>
<dbReference type="Gene3D" id="3.30.420.10">
    <property type="entry name" value="Ribonuclease H-like superfamily/Ribonuclease H"/>
    <property type="match status" value="1"/>
</dbReference>
<dbReference type="SUPFAM" id="SSF53098">
    <property type="entry name" value="Ribonuclease H-like"/>
    <property type="match status" value="1"/>
</dbReference>
<dbReference type="InterPro" id="IPR012337">
    <property type="entry name" value="RNaseH-like_sf"/>
</dbReference>
<dbReference type="SMART" id="SM00482">
    <property type="entry name" value="POLAc"/>
    <property type="match status" value="1"/>
</dbReference>
<accession>A0A0A1IUM7</accession>
<dbReference type="InterPro" id="IPR043502">
    <property type="entry name" value="DNA/RNA_pol_sf"/>
</dbReference>
<evidence type="ECO:0000259" key="2">
    <source>
        <dbReference type="SMART" id="SM00482"/>
    </source>
</evidence>
<dbReference type="RefSeq" id="YP_009124502.1">
    <property type="nucleotide sequence ID" value="NC_026587.1"/>
</dbReference>
<reference evidence="4" key="1">
    <citation type="journal article" date="2015" name="PLoS ONE">
        <title>Investigation of a Large Collection of Pseudomonas aeruginosa Bacteriophages Collected from a Single Environmental Source in Abidjan, Cote d'Ivoire.</title>
        <authorList>
            <person name="Essoh C."/>
            <person name="Latino L."/>
            <person name="Midoux C."/>
            <person name="Blouin Y."/>
            <person name="Loukou G."/>
            <person name="Nguetta S.P."/>
            <person name="Lathro S."/>
            <person name="Cablanmian A."/>
            <person name="Kouassi A.K."/>
            <person name="Vergnaud G."/>
            <person name="Pourcel C."/>
        </authorList>
    </citation>
    <scope>NUCLEOTIDE SEQUENCE [LARGE SCALE GENOMIC DNA]</scope>
</reference>
<dbReference type="Proteomes" id="UP000030230">
    <property type="component" value="Segment"/>
</dbReference>
<evidence type="ECO:0000313" key="3">
    <source>
        <dbReference type="EMBL" id="CEF89211.1"/>
    </source>
</evidence>
<dbReference type="OrthoDB" id="3561at10239"/>
<dbReference type="EMBL" id="LN610573">
    <property type="protein sequence ID" value="CEF89211.1"/>
    <property type="molecule type" value="Genomic_DNA"/>
</dbReference>
<dbReference type="GO" id="GO:0039693">
    <property type="term" value="P:viral DNA genome replication"/>
    <property type="evidence" value="ECO:0007669"/>
    <property type="project" value="UniProtKB-KW"/>
</dbReference>
<keyword evidence="4" id="KW-1185">Reference proteome</keyword>
<dbReference type="GO" id="GO:0003677">
    <property type="term" value="F:DNA binding"/>
    <property type="evidence" value="ECO:0007669"/>
    <property type="project" value="InterPro"/>
</dbReference>
<dbReference type="KEGG" id="vg:23679272"/>
<dbReference type="Gene3D" id="3.30.70.370">
    <property type="match status" value="1"/>
</dbReference>
<keyword evidence="1" id="KW-1194">Viral DNA replication</keyword>
<dbReference type="Pfam" id="PF00476">
    <property type="entry name" value="DNA_pol_A"/>
    <property type="match status" value="1"/>
</dbReference>
<evidence type="ECO:0000313" key="4">
    <source>
        <dbReference type="Proteomes" id="UP000030230"/>
    </source>
</evidence>
<feature type="domain" description="DNA-directed DNA polymerase family A palm" evidence="2">
    <location>
        <begin position="536"/>
        <end position="778"/>
    </location>
</feature>
<dbReference type="GO" id="GO:0006260">
    <property type="term" value="P:DNA replication"/>
    <property type="evidence" value="ECO:0007669"/>
    <property type="project" value="InterPro"/>
</dbReference>
<organism evidence="3 4">
    <name type="scientific">Pseudomonas phage vB_PaeM_PAO1_Ab03</name>
    <dbReference type="NCBI Taxonomy" id="1548901"/>
    <lineage>
        <taxon>Viruses</taxon>
        <taxon>Duplodnaviria</taxon>
        <taxon>Heunggongvirae</taxon>
        <taxon>Uroviricota</taxon>
        <taxon>Caudoviricetes</taxon>
        <taxon>Vandenendeviridae</taxon>
        <taxon>Nankokuvirus</taxon>
        <taxon>Nankokuvirus Ab03</taxon>
    </lineage>
</organism>